<dbReference type="eggNOG" id="COG3832">
    <property type="taxonomic scope" value="Bacteria"/>
</dbReference>
<gene>
    <name evidence="2" type="ORF">IX38_16595</name>
</gene>
<reference evidence="2 3" key="1">
    <citation type="submission" date="2014-07" db="EMBL/GenBank/DDBJ databases">
        <title>Genome of Chryseobacterium luteum DSM 18605.</title>
        <authorList>
            <person name="Stropko S.J."/>
            <person name="Pipes S.E."/>
            <person name="Newman J.D."/>
        </authorList>
    </citation>
    <scope>NUCLEOTIDE SEQUENCE [LARGE SCALE GENOMIC DNA]</scope>
    <source>
        <strain evidence="2 3">DSM 18605</strain>
    </source>
</reference>
<feature type="transmembrane region" description="Helical" evidence="1">
    <location>
        <begin position="7"/>
        <end position="26"/>
    </location>
</feature>
<dbReference type="InterPro" id="IPR023393">
    <property type="entry name" value="START-like_dom_sf"/>
</dbReference>
<evidence type="ECO:0000313" key="2">
    <source>
        <dbReference type="EMBL" id="KFF01687.1"/>
    </source>
</evidence>
<keyword evidence="1" id="KW-1133">Transmembrane helix</keyword>
<evidence type="ECO:0008006" key="4">
    <source>
        <dbReference type="Google" id="ProtNLM"/>
    </source>
</evidence>
<dbReference type="AlphaFoldDB" id="A0A085ZB73"/>
<proteinExistence type="predicted"/>
<comment type="caution">
    <text evidence="2">The sequence shown here is derived from an EMBL/GenBank/DDBJ whole genome shotgun (WGS) entry which is preliminary data.</text>
</comment>
<dbReference type="OrthoDB" id="9807923at2"/>
<evidence type="ECO:0000313" key="3">
    <source>
        <dbReference type="Proteomes" id="UP000028703"/>
    </source>
</evidence>
<sequence length="176" mass="19785">MKTLLKILGVIILLAVVYAVIAMLAFSKNYHFEKSVVINAPKEKVWQHVGSLKEYNVWDPFSKADKDIVITYSGAGDKVGDSYHWKGNDKVGEGEQSVKETVPNEKLVTKLHFIKPFEGDAKATFILTPEGNGTKVTWAIDNELNTMMKIMKPMMDMNMKTMFDQGLGDLKKLAEK</sequence>
<dbReference type="InterPro" id="IPR019587">
    <property type="entry name" value="Polyketide_cyclase/dehydratase"/>
</dbReference>
<keyword evidence="1" id="KW-0812">Transmembrane</keyword>
<evidence type="ECO:0000256" key="1">
    <source>
        <dbReference type="SAM" id="Phobius"/>
    </source>
</evidence>
<keyword evidence="3" id="KW-1185">Reference proteome</keyword>
<dbReference type="SUPFAM" id="SSF55961">
    <property type="entry name" value="Bet v1-like"/>
    <property type="match status" value="1"/>
</dbReference>
<dbReference type="RefSeq" id="WP_034706570.1">
    <property type="nucleotide sequence ID" value="NZ_JPRO01000015.1"/>
</dbReference>
<organism evidence="2 3">
    <name type="scientific">Chryseobacterium luteum</name>
    <dbReference type="NCBI Taxonomy" id="421531"/>
    <lineage>
        <taxon>Bacteria</taxon>
        <taxon>Pseudomonadati</taxon>
        <taxon>Bacteroidota</taxon>
        <taxon>Flavobacteriia</taxon>
        <taxon>Flavobacteriales</taxon>
        <taxon>Weeksellaceae</taxon>
        <taxon>Chryseobacterium group</taxon>
        <taxon>Chryseobacterium</taxon>
    </lineage>
</organism>
<dbReference type="STRING" id="421531.IX38_16595"/>
<dbReference type="EMBL" id="JPRO01000015">
    <property type="protein sequence ID" value="KFF01687.1"/>
    <property type="molecule type" value="Genomic_DNA"/>
</dbReference>
<accession>A0A085ZB73</accession>
<keyword evidence="1" id="KW-0472">Membrane</keyword>
<dbReference type="Gene3D" id="3.30.530.20">
    <property type="match status" value="1"/>
</dbReference>
<protein>
    <recommendedName>
        <fullName evidence="4">Polyketide cyclase</fullName>
    </recommendedName>
</protein>
<dbReference type="Pfam" id="PF10604">
    <property type="entry name" value="Polyketide_cyc2"/>
    <property type="match status" value="1"/>
</dbReference>
<dbReference type="CDD" id="cd07818">
    <property type="entry name" value="SRPBCC_1"/>
    <property type="match status" value="1"/>
</dbReference>
<name>A0A085ZB73_9FLAO</name>
<dbReference type="Proteomes" id="UP000028703">
    <property type="component" value="Unassembled WGS sequence"/>
</dbReference>